<feature type="coiled-coil region" evidence="5">
    <location>
        <begin position="155"/>
        <end position="189"/>
    </location>
</feature>
<dbReference type="EMBL" id="AP028920">
    <property type="protein sequence ID" value="BET01137.1"/>
    <property type="molecule type" value="Genomic_DNA"/>
</dbReference>
<feature type="compositionally biased region" description="Low complexity" evidence="6">
    <location>
        <begin position="9"/>
        <end position="21"/>
    </location>
</feature>
<dbReference type="InterPro" id="IPR011011">
    <property type="entry name" value="Znf_FYVE_PHD"/>
</dbReference>
<dbReference type="InterPro" id="IPR001965">
    <property type="entry name" value="Znf_PHD"/>
</dbReference>
<evidence type="ECO:0000259" key="7">
    <source>
        <dbReference type="PROSITE" id="PS50016"/>
    </source>
</evidence>
<keyword evidence="1" id="KW-0479">Metal-binding</keyword>
<dbReference type="Pfam" id="PF25298">
    <property type="entry name" value="Baculo_FP_2nd"/>
    <property type="match status" value="1"/>
</dbReference>
<keyword evidence="5" id="KW-0175">Coiled coil</keyword>
<accession>A0ABN7B9U0</accession>
<evidence type="ECO:0000313" key="9">
    <source>
        <dbReference type="Proteomes" id="UP001307889"/>
    </source>
</evidence>
<sequence>MRTFRQKKGNPPAGNGTPPTKRLNFVKKKEQCPVCGEIVTENSRGIQCDGECSNWFHCKCAGVTQSFYDSLTEDDVWLCSSCTQDDDGQDNSPNAKQTMDALTHVLKSSKINIARKDVSNKDLATSINGILSALVEICHSLAFQSDTHDELIKTNKNLTDQLSKISECNERLKNENQSLSWRVNKLEQMQLDAECEIHGFPAAENENLTEIARRICETVKCDHQTNEIVNIYRAKSNPTRKDRSPPIVIKFKSAEAREKLIQAKKNHGSLQFAALGLEGQGAVYINERLTLYNRNLLWLAKNTRSIGYKFAWTKNGNIYLRKDENSAARLIRTPDDLPKQ</sequence>
<feature type="region of interest" description="Disordered" evidence="6">
    <location>
        <begin position="1"/>
        <end position="22"/>
    </location>
</feature>
<evidence type="ECO:0000313" key="8">
    <source>
        <dbReference type="EMBL" id="BET01137.1"/>
    </source>
</evidence>
<dbReference type="PROSITE" id="PS50016">
    <property type="entry name" value="ZF_PHD_2"/>
    <property type="match status" value="1"/>
</dbReference>
<dbReference type="SMART" id="SM00249">
    <property type="entry name" value="PHD"/>
    <property type="match status" value="1"/>
</dbReference>
<dbReference type="Gene3D" id="3.30.40.10">
    <property type="entry name" value="Zinc/RING finger domain, C3HC4 (zinc finger)"/>
    <property type="match status" value="1"/>
</dbReference>
<dbReference type="InterPro" id="IPR013083">
    <property type="entry name" value="Znf_RING/FYVE/PHD"/>
</dbReference>
<organism evidence="8 9">
    <name type="scientific">Nesidiocoris tenuis</name>
    <dbReference type="NCBI Taxonomy" id="355587"/>
    <lineage>
        <taxon>Eukaryota</taxon>
        <taxon>Metazoa</taxon>
        <taxon>Ecdysozoa</taxon>
        <taxon>Arthropoda</taxon>
        <taxon>Hexapoda</taxon>
        <taxon>Insecta</taxon>
        <taxon>Pterygota</taxon>
        <taxon>Neoptera</taxon>
        <taxon>Paraneoptera</taxon>
        <taxon>Hemiptera</taxon>
        <taxon>Heteroptera</taxon>
        <taxon>Panheteroptera</taxon>
        <taxon>Cimicomorpha</taxon>
        <taxon>Miridae</taxon>
        <taxon>Dicyphina</taxon>
        <taxon>Nesidiocoris</taxon>
    </lineage>
</organism>
<evidence type="ECO:0000256" key="3">
    <source>
        <dbReference type="ARBA" id="ARBA00022833"/>
    </source>
</evidence>
<name>A0ABN7B9U0_9HEMI</name>
<feature type="domain" description="PHD-type" evidence="7">
    <location>
        <begin position="29"/>
        <end position="85"/>
    </location>
</feature>
<protein>
    <recommendedName>
        <fullName evidence="7">PHD-type domain-containing protein</fullName>
    </recommendedName>
</protein>
<proteinExistence type="predicted"/>
<keyword evidence="2 4" id="KW-0863">Zinc-finger</keyword>
<dbReference type="Proteomes" id="UP001307889">
    <property type="component" value="Chromosome 12"/>
</dbReference>
<evidence type="ECO:0000256" key="2">
    <source>
        <dbReference type="ARBA" id="ARBA00022771"/>
    </source>
</evidence>
<keyword evidence="9" id="KW-1185">Reference proteome</keyword>
<dbReference type="PROSITE" id="PS01359">
    <property type="entry name" value="ZF_PHD_1"/>
    <property type="match status" value="1"/>
</dbReference>
<evidence type="ECO:0000256" key="4">
    <source>
        <dbReference type="PROSITE-ProRule" id="PRU00146"/>
    </source>
</evidence>
<dbReference type="InterPro" id="IPR019787">
    <property type="entry name" value="Znf_PHD-finger"/>
</dbReference>
<dbReference type="InterPro" id="IPR057251">
    <property type="entry name" value="FP_C"/>
</dbReference>
<dbReference type="InterPro" id="IPR019786">
    <property type="entry name" value="Zinc_finger_PHD-type_CS"/>
</dbReference>
<dbReference type="Pfam" id="PF00628">
    <property type="entry name" value="PHD"/>
    <property type="match status" value="1"/>
</dbReference>
<gene>
    <name evidence="8" type="ORF">NTJ_13954</name>
</gene>
<evidence type="ECO:0000256" key="1">
    <source>
        <dbReference type="ARBA" id="ARBA00022723"/>
    </source>
</evidence>
<keyword evidence="3" id="KW-0862">Zinc</keyword>
<evidence type="ECO:0000256" key="6">
    <source>
        <dbReference type="SAM" id="MobiDB-lite"/>
    </source>
</evidence>
<evidence type="ECO:0000256" key="5">
    <source>
        <dbReference type="SAM" id="Coils"/>
    </source>
</evidence>
<reference evidence="8 9" key="1">
    <citation type="submission" date="2023-09" db="EMBL/GenBank/DDBJ databases">
        <title>Nesidiocoris tenuis whole genome shotgun sequence.</title>
        <authorList>
            <person name="Shibata T."/>
            <person name="Shimoda M."/>
            <person name="Kobayashi T."/>
            <person name="Uehara T."/>
        </authorList>
    </citation>
    <scope>NUCLEOTIDE SEQUENCE [LARGE SCALE GENOMIC DNA]</scope>
    <source>
        <strain evidence="8 9">Japan</strain>
    </source>
</reference>
<dbReference type="SUPFAM" id="SSF57903">
    <property type="entry name" value="FYVE/PHD zinc finger"/>
    <property type="match status" value="1"/>
</dbReference>